<keyword evidence="1" id="KW-0732">Signal</keyword>
<dbReference type="GO" id="GO:0017046">
    <property type="term" value="F:peptide hormone binding"/>
    <property type="evidence" value="ECO:0007669"/>
    <property type="project" value="TreeGrafter"/>
</dbReference>
<sequence length="321" mass="36709">MAVVQWRRRRRSPLSILLCAGIIILLAALADAQHTLTPNSNFSLLSRRALGFPRQHILPYNMLLVLPQFESNNDKFGLTISKAKPVIDIAVEDVVTHGIMPQGWINISYHDSRYWEDTILAERWSTYGVVEAYCQKRLDAIFGFADSYSLATVAKVSAGFGDGLPVFTTAGLTAQLGSRKDFPFLTRMQGSYRQMADSIYQLIAYKNKNDTTVDDKPFNSSNLNYKHLSFFYHDKRRAFNKLRKYNDEQQLEQEASSHCYFSLYAIKQYFAEKSEFFKTAWQISAPAVAFDEELNRTTSEVHDWLQQVSTHSNGTFIFSSL</sequence>
<organism evidence="2 3">
    <name type="scientific">Panagrellus redivivus</name>
    <name type="common">Microworm</name>
    <dbReference type="NCBI Taxonomy" id="6233"/>
    <lineage>
        <taxon>Eukaryota</taxon>
        <taxon>Metazoa</taxon>
        <taxon>Ecdysozoa</taxon>
        <taxon>Nematoda</taxon>
        <taxon>Chromadorea</taxon>
        <taxon>Rhabditida</taxon>
        <taxon>Tylenchina</taxon>
        <taxon>Panagrolaimomorpha</taxon>
        <taxon>Panagrolaimoidea</taxon>
        <taxon>Panagrolaimidae</taxon>
        <taxon>Panagrellus</taxon>
    </lineage>
</organism>
<dbReference type="InterPro" id="IPR052612">
    <property type="entry name" value="ANP_Clearance_Receptor"/>
</dbReference>
<feature type="signal peptide" evidence="1">
    <location>
        <begin position="1"/>
        <end position="32"/>
    </location>
</feature>
<protein>
    <submittedName>
        <fullName evidence="3">ANF_receptor domain-containing protein</fullName>
    </submittedName>
</protein>
<proteinExistence type="predicted"/>
<keyword evidence="2" id="KW-1185">Reference proteome</keyword>
<reference evidence="3" key="2">
    <citation type="submission" date="2020-10" db="UniProtKB">
        <authorList>
            <consortium name="WormBaseParasite"/>
        </authorList>
    </citation>
    <scope>IDENTIFICATION</scope>
</reference>
<dbReference type="PANTHER" id="PTHR44755">
    <property type="entry name" value="NATRIURETIC PEPTIDE RECEPTOR 3-RELATED"/>
    <property type="match status" value="1"/>
</dbReference>
<dbReference type="WBParaSite" id="Pan_g6755.t1">
    <property type="protein sequence ID" value="Pan_g6755.t1"/>
    <property type="gene ID" value="Pan_g6755"/>
</dbReference>
<dbReference type="Proteomes" id="UP000492821">
    <property type="component" value="Unassembled WGS sequence"/>
</dbReference>
<accession>A0A7E4W5D8</accession>
<evidence type="ECO:0000313" key="2">
    <source>
        <dbReference type="Proteomes" id="UP000492821"/>
    </source>
</evidence>
<evidence type="ECO:0000256" key="1">
    <source>
        <dbReference type="SAM" id="SignalP"/>
    </source>
</evidence>
<dbReference type="SUPFAM" id="SSF53822">
    <property type="entry name" value="Periplasmic binding protein-like I"/>
    <property type="match status" value="1"/>
</dbReference>
<name>A0A7E4W5D8_PANRE</name>
<dbReference type="PANTHER" id="PTHR44755:SF9">
    <property type="entry name" value="PROTEIN CBG14864"/>
    <property type="match status" value="1"/>
</dbReference>
<dbReference type="InterPro" id="IPR028082">
    <property type="entry name" value="Peripla_BP_I"/>
</dbReference>
<feature type="chain" id="PRO_5028876419" evidence="1">
    <location>
        <begin position="33"/>
        <end position="321"/>
    </location>
</feature>
<dbReference type="GO" id="GO:0007165">
    <property type="term" value="P:signal transduction"/>
    <property type="evidence" value="ECO:0007669"/>
    <property type="project" value="TreeGrafter"/>
</dbReference>
<evidence type="ECO:0000313" key="3">
    <source>
        <dbReference type="WBParaSite" id="Pan_g6755.t1"/>
    </source>
</evidence>
<dbReference type="Gene3D" id="3.40.50.2300">
    <property type="match status" value="1"/>
</dbReference>
<dbReference type="GO" id="GO:0038023">
    <property type="term" value="F:signaling receptor activity"/>
    <property type="evidence" value="ECO:0007669"/>
    <property type="project" value="TreeGrafter"/>
</dbReference>
<dbReference type="AlphaFoldDB" id="A0A7E4W5D8"/>
<reference evidence="2" key="1">
    <citation type="journal article" date="2013" name="Genetics">
        <title>The draft genome and transcriptome of Panagrellus redivivus are shaped by the harsh demands of a free-living lifestyle.</title>
        <authorList>
            <person name="Srinivasan J."/>
            <person name="Dillman A.R."/>
            <person name="Macchietto M.G."/>
            <person name="Heikkinen L."/>
            <person name="Lakso M."/>
            <person name="Fracchia K.M."/>
            <person name="Antoshechkin I."/>
            <person name="Mortazavi A."/>
            <person name="Wong G."/>
            <person name="Sternberg P.W."/>
        </authorList>
    </citation>
    <scope>NUCLEOTIDE SEQUENCE [LARGE SCALE GENOMIC DNA]</scope>
    <source>
        <strain evidence="2">MT8872</strain>
    </source>
</reference>